<dbReference type="EMBL" id="ABEXCJ050000015">
    <property type="protein sequence ID" value="EMR4591872.1"/>
    <property type="molecule type" value="Genomic_DNA"/>
</dbReference>
<accession>A0A264VNK6</accession>
<comment type="caution">
    <text evidence="3">The sequence shown here is derived from an EMBL/GenBank/DDBJ whole genome shotgun (WGS) entry which is preliminary data.</text>
</comment>
<organism evidence="3 4">
    <name type="scientific">Providencia rettgeri</name>
    <dbReference type="NCBI Taxonomy" id="587"/>
    <lineage>
        <taxon>Bacteria</taxon>
        <taxon>Pseudomonadati</taxon>
        <taxon>Pseudomonadota</taxon>
        <taxon>Gammaproteobacteria</taxon>
        <taxon>Enterobacterales</taxon>
        <taxon>Morganellaceae</taxon>
        <taxon>Providencia</taxon>
    </lineage>
</organism>
<dbReference type="EMBL" id="NOWC01000037">
    <property type="protein sequence ID" value="OZS72447.1"/>
    <property type="molecule type" value="Genomic_DNA"/>
</dbReference>
<name>A0A264VNK6_PRORE</name>
<dbReference type="EMBL" id="ABEXCJ040000015">
    <property type="protein sequence ID" value="ELR5219685.1"/>
    <property type="molecule type" value="Genomic_DNA"/>
</dbReference>
<dbReference type="AlphaFoldDB" id="A0A264VNK6"/>
<reference evidence="1" key="2">
    <citation type="submission" date="2023-10" db="EMBL/GenBank/DDBJ databases">
        <authorList>
            <consortium name="Clinical and Environmental Microbiology Branch: Whole genome sequencing antimicrobial resistance pathogens in the healthcare setting"/>
        </authorList>
    </citation>
    <scope>NUCLEOTIDE SEQUENCE</scope>
    <source>
        <strain evidence="1">2020QW-00022</strain>
    </source>
</reference>
<dbReference type="Proteomes" id="UP000216001">
    <property type="component" value="Unassembled WGS sequence"/>
</dbReference>
<evidence type="ECO:0000313" key="3">
    <source>
        <dbReference type="EMBL" id="OZS72447.1"/>
    </source>
</evidence>
<evidence type="ECO:0000313" key="1">
    <source>
        <dbReference type="EMBL" id="ELR5219685.1"/>
    </source>
</evidence>
<sequence length="80" mass="9065">MTQSLQRKSRDLRRLQIEPGRYELVESGKESIFDRVRAVVAVDEEGIMQINASDVAVGMCGLTGRIDDLIARYNNGHRFI</sequence>
<proteinExistence type="predicted"/>
<reference evidence="3 4" key="1">
    <citation type="submission" date="2017-07" db="EMBL/GenBank/DDBJ databases">
        <title>blaIMP-27 on transferable plasmids in Proteus mirabilis and Providencia rettgeri.</title>
        <authorList>
            <person name="Potter R."/>
        </authorList>
    </citation>
    <scope>NUCLEOTIDE SEQUENCE [LARGE SCALE GENOMIC DNA]</scope>
    <source>
        <strain evidence="3 4">PR1</strain>
    </source>
</reference>
<gene>
    <name evidence="3" type="ORF">CHI95_21945</name>
    <name evidence="2" type="ORF">M0K77_004253</name>
    <name evidence="1" type="ORF">M0K77_RS21265</name>
</gene>
<protein>
    <submittedName>
        <fullName evidence="3">Uncharacterized protein</fullName>
    </submittedName>
</protein>
<evidence type="ECO:0000313" key="2">
    <source>
        <dbReference type="EMBL" id="EMR4591872.1"/>
    </source>
</evidence>
<dbReference type="RefSeq" id="WP_042847400.1">
    <property type="nucleotide sequence ID" value="NZ_ABFDCF020000011.1"/>
</dbReference>
<evidence type="ECO:0000313" key="4">
    <source>
        <dbReference type="Proteomes" id="UP000216001"/>
    </source>
</evidence>